<sequence length="145" mass="15994">MTGSRQREFSRWTNVVGPIPIRGRPIHSSSELTISRINNEGVVKIIRQIAYSPTNLDVEGSEKFDGEEAEKFHSHLIPSTPRNFKPVLSSVPSSAPPPSPNSPTSRLILASPMKTSPVPPPRKSPVLTSHRLQPVARSSGKREDW</sequence>
<evidence type="ECO:0000256" key="1">
    <source>
        <dbReference type="SAM" id="MobiDB-lite"/>
    </source>
</evidence>
<protein>
    <submittedName>
        <fullName evidence="2">Uncharacterized protein</fullName>
    </submittedName>
</protein>
<evidence type="ECO:0000313" key="2">
    <source>
        <dbReference type="EMBL" id="MBW0508026.1"/>
    </source>
</evidence>
<gene>
    <name evidence="2" type="ORF">O181_047741</name>
</gene>
<keyword evidence="3" id="KW-1185">Reference proteome</keyword>
<feature type="region of interest" description="Disordered" evidence="1">
    <location>
        <begin position="67"/>
        <end position="145"/>
    </location>
</feature>
<comment type="caution">
    <text evidence="2">The sequence shown here is derived from an EMBL/GenBank/DDBJ whole genome shotgun (WGS) entry which is preliminary data.</text>
</comment>
<organism evidence="2 3">
    <name type="scientific">Austropuccinia psidii MF-1</name>
    <dbReference type="NCBI Taxonomy" id="1389203"/>
    <lineage>
        <taxon>Eukaryota</taxon>
        <taxon>Fungi</taxon>
        <taxon>Dikarya</taxon>
        <taxon>Basidiomycota</taxon>
        <taxon>Pucciniomycotina</taxon>
        <taxon>Pucciniomycetes</taxon>
        <taxon>Pucciniales</taxon>
        <taxon>Sphaerophragmiaceae</taxon>
        <taxon>Austropuccinia</taxon>
    </lineage>
</organism>
<reference evidence="2" key="1">
    <citation type="submission" date="2021-03" db="EMBL/GenBank/DDBJ databases">
        <title>Draft genome sequence of rust myrtle Austropuccinia psidii MF-1, a brazilian biotype.</title>
        <authorList>
            <person name="Quecine M.C."/>
            <person name="Pachon D.M.R."/>
            <person name="Bonatelli M.L."/>
            <person name="Correr F.H."/>
            <person name="Franceschini L.M."/>
            <person name="Leite T.F."/>
            <person name="Margarido G.R.A."/>
            <person name="Almeida C.A."/>
            <person name="Ferrarezi J.A."/>
            <person name="Labate C.A."/>
        </authorList>
    </citation>
    <scope>NUCLEOTIDE SEQUENCE</scope>
    <source>
        <strain evidence="2">MF-1</strain>
    </source>
</reference>
<accession>A0A9Q3DWN1</accession>
<evidence type="ECO:0000313" key="3">
    <source>
        <dbReference type="Proteomes" id="UP000765509"/>
    </source>
</evidence>
<dbReference type="AlphaFoldDB" id="A0A9Q3DWN1"/>
<proteinExistence type="predicted"/>
<dbReference type="Proteomes" id="UP000765509">
    <property type="component" value="Unassembled WGS sequence"/>
</dbReference>
<dbReference type="EMBL" id="AVOT02020069">
    <property type="protein sequence ID" value="MBW0508026.1"/>
    <property type="molecule type" value="Genomic_DNA"/>
</dbReference>
<name>A0A9Q3DWN1_9BASI</name>